<comment type="catalytic activity">
    <reaction evidence="1 9 11">
        <text>1-(5-phospho-beta-D-ribosyl)-5-[(5-phospho-beta-D-ribosylamino)methylideneamino]imidazole-4-carboxamide = 5-[(5-phospho-1-deoxy-D-ribulos-1-ylimino)methylamino]-1-(5-phospho-beta-D-ribosyl)imidazole-4-carboxamide</text>
        <dbReference type="Rhea" id="RHEA:15469"/>
        <dbReference type="ChEBI" id="CHEBI:58435"/>
        <dbReference type="ChEBI" id="CHEBI:58525"/>
        <dbReference type="EC" id="5.3.1.16"/>
    </reaction>
</comment>
<dbReference type="Proteomes" id="UP000076630">
    <property type="component" value="Unassembled WGS sequence"/>
</dbReference>
<keyword evidence="6 9" id="KW-0028">Amino-acid biosynthesis</keyword>
<keyword evidence="13" id="KW-1185">Reference proteome</keyword>
<dbReference type="HAMAP" id="MF_01014">
    <property type="entry name" value="HisA"/>
    <property type="match status" value="1"/>
</dbReference>
<dbReference type="OrthoDB" id="9807749at2"/>
<dbReference type="EC" id="5.3.1.16" evidence="9 11"/>
<comment type="caution">
    <text evidence="12">The sequence shown here is derived from an EMBL/GenBank/DDBJ whole genome shotgun (WGS) entry which is preliminary data.</text>
</comment>
<dbReference type="UniPathway" id="UPA00031">
    <property type="reaction ID" value="UER00009"/>
</dbReference>
<reference evidence="12 13" key="1">
    <citation type="submission" date="2016-01" db="EMBL/GenBank/DDBJ databases">
        <title>Whole genome sequencing of Myroides marinus L41.</title>
        <authorList>
            <person name="Hong K.W."/>
        </authorList>
    </citation>
    <scope>NUCLEOTIDE SEQUENCE [LARGE SCALE GENOMIC DNA]</scope>
    <source>
        <strain evidence="12 13">L41</strain>
    </source>
</reference>
<dbReference type="InterPro" id="IPR044524">
    <property type="entry name" value="Isoase_HisA-like"/>
</dbReference>
<organism evidence="12 13">
    <name type="scientific">Myroides marinus</name>
    <dbReference type="NCBI Taxonomy" id="703342"/>
    <lineage>
        <taxon>Bacteria</taxon>
        <taxon>Pseudomonadati</taxon>
        <taxon>Bacteroidota</taxon>
        <taxon>Flavobacteriia</taxon>
        <taxon>Flavobacteriales</taxon>
        <taxon>Flavobacteriaceae</taxon>
        <taxon>Myroides</taxon>
    </lineage>
</organism>
<evidence type="ECO:0000256" key="3">
    <source>
        <dbReference type="ARBA" id="ARBA00005133"/>
    </source>
</evidence>
<protein>
    <recommendedName>
        <fullName evidence="9 11">1-(5-phosphoribosyl)-5-[(5-phosphoribosylamino)methylideneamino] imidazole-4-carboxamide isomerase</fullName>
        <ecNumber evidence="9 11">5.3.1.16</ecNumber>
    </recommendedName>
    <alternativeName>
        <fullName evidence="9">Phosphoribosylformimino-5-aminoimidazole carboxamide ribotide isomerase</fullName>
    </alternativeName>
</protein>
<evidence type="ECO:0000313" key="13">
    <source>
        <dbReference type="Proteomes" id="UP000076630"/>
    </source>
</evidence>
<evidence type="ECO:0000313" key="12">
    <source>
        <dbReference type="EMBL" id="KZE75211.1"/>
    </source>
</evidence>
<sequence length="237" mass="25866">MRIIPAIDIINGQCVRLSKGDYNTSKVYNTNPVEVAKQFEDAGIKYLHVVDLDGAKSKQIVNAKTLEQIATQTNLQIDFGGGIKTVSDITTAFNSGAKQVTVGSIAATEPKLFLEWLETYGSDKVILGADCKQRKIMTQGWLDSADTDVLEFIQSYEQKGVQYSIVTDIEKDGMLSGPAIELYKEIIANSTVKLIASGGLTTVEELYKLKEIGCEGVIIGKAIYEGKITLKELSELC</sequence>
<evidence type="ECO:0000256" key="8">
    <source>
        <dbReference type="ARBA" id="ARBA00023235"/>
    </source>
</evidence>
<dbReference type="CDD" id="cd04732">
    <property type="entry name" value="HisA"/>
    <property type="match status" value="1"/>
</dbReference>
<keyword evidence="7 9" id="KW-0368">Histidine biosynthesis</keyword>
<comment type="similarity">
    <text evidence="4 9 10">Belongs to the HisA/HisF family.</text>
</comment>
<dbReference type="EMBL" id="LQNU01000085">
    <property type="protein sequence ID" value="KZE75211.1"/>
    <property type="molecule type" value="Genomic_DNA"/>
</dbReference>
<evidence type="ECO:0000256" key="6">
    <source>
        <dbReference type="ARBA" id="ARBA00022605"/>
    </source>
</evidence>
<feature type="active site" description="Proton acceptor" evidence="9">
    <location>
        <position position="8"/>
    </location>
</feature>
<dbReference type="Gene3D" id="3.20.20.70">
    <property type="entry name" value="Aldolase class I"/>
    <property type="match status" value="1"/>
</dbReference>
<dbReference type="InterPro" id="IPR023016">
    <property type="entry name" value="HisA/PriA"/>
</dbReference>
<name>A0A163VPL4_9FLAO</name>
<evidence type="ECO:0000256" key="5">
    <source>
        <dbReference type="ARBA" id="ARBA00022490"/>
    </source>
</evidence>
<dbReference type="SUPFAM" id="SSF51366">
    <property type="entry name" value="Ribulose-phoshate binding barrel"/>
    <property type="match status" value="1"/>
</dbReference>
<dbReference type="RefSeq" id="WP_038988467.1">
    <property type="nucleotide sequence ID" value="NZ_JWJO01000118.1"/>
</dbReference>
<dbReference type="InterPro" id="IPR011060">
    <property type="entry name" value="RibuloseP-bd_barrel"/>
</dbReference>
<comment type="subcellular location">
    <subcellularLocation>
        <location evidence="2 9 11">Cytoplasm</location>
    </subcellularLocation>
</comment>
<dbReference type="InterPro" id="IPR006062">
    <property type="entry name" value="His_biosynth"/>
</dbReference>
<keyword evidence="5 9" id="KW-0963">Cytoplasm</keyword>
<dbReference type="GO" id="GO:0000162">
    <property type="term" value="P:L-tryptophan biosynthetic process"/>
    <property type="evidence" value="ECO:0007669"/>
    <property type="project" value="TreeGrafter"/>
</dbReference>
<gene>
    <name evidence="9" type="primary">hisA</name>
    <name evidence="12" type="ORF">AV926_17090</name>
</gene>
<dbReference type="AlphaFoldDB" id="A0A163VPL4"/>
<comment type="pathway">
    <text evidence="3 9 11">Amino-acid biosynthesis; L-histidine biosynthesis; L-histidine from 5-phospho-alpha-D-ribose 1-diphosphate: step 4/9.</text>
</comment>
<evidence type="ECO:0000256" key="2">
    <source>
        <dbReference type="ARBA" id="ARBA00004496"/>
    </source>
</evidence>
<evidence type="ECO:0000256" key="7">
    <source>
        <dbReference type="ARBA" id="ARBA00023102"/>
    </source>
</evidence>
<dbReference type="FunFam" id="3.20.20.70:FF:000009">
    <property type="entry name" value="1-(5-phosphoribosyl)-5-[(5-phosphoribosylamino)methylideneamino] imidazole-4-carboxamide isomerase"/>
    <property type="match status" value="1"/>
</dbReference>
<accession>A0A163VPL4</accession>
<evidence type="ECO:0000256" key="4">
    <source>
        <dbReference type="ARBA" id="ARBA00009667"/>
    </source>
</evidence>
<dbReference type="NCBIfam" id="TIGR00007">
    <property type="entry name" value="1-(5-phosphoribosyl)-5-[(5-phosphoribosylamino)methylideneamino]imidazole-4-carboxamide isomerase"/>
    <property type="match status" value="1"/>
</dbReference>
<evidence type="ECO:0000256" key="10">
    <source>
        <dbReference type="RuleBase" id="RU003657"/>
    </source>
</evidence>
<evidence type="ECO:0000256" key="9">
    <source>
        <dbReference type="HAMAP-Rule" id="MF_01014"/>
    </source>
</evidence>
<dbReference type="PANTHER" id="PTHR43090">
    <property type="entry name" value="1-(5-PHOSPHORIBOSYL)-5-[(5-PHOSPHORIBOSYLAMINO)METHYLIDENEAMINO] IMIDAZOLE-4-CARBOXAMIDE ISOMERASE"/>
    <property type="match status" value="1"/>
</dbReference>
<keyword evidence="8 9" id="KW-0413">Isomerase</keyword>
<dbReference type="Pfam" id="PF00977">
    <property type="entry name" value="His_biosynth"/>
    <property type="match status" value="1"/>
</dbReference>
<feature type="active site" description="Proton donor" evidence="9">
    <location>
        <position position="130"/>
    </location>
</feature>
<dbReference type="GO" id="GO:0005737">
    <property type="term" value="C:cytoplasm"/>
    <property type="evidence" value="ECO:0007669"/>
    <property type="project" value="UniProtKB-SubCell"/>
</dbReference>
<dbReference type="InterPro" id="IPR006063">
    <property type="entry name" value="HisA_bact_arch"/>
</dbReference>
<evidence type="ECO:0000256" key="11">
    <source>
        <dbReference type="RuleBase" id="RU003658"/>
    </source>
</evidence>
<dbReference type="PANTHER" id="PTHR43090:SF2">
    <property type="entry name" value="1-(5-PHOSPHORIBOSYL)-5-[(5-PHOSPHORIBOSYLAMINO)METHYLIDENEAMINO] IMIDAZOLE-4-CARBOXAMIDE ISOMERASE"/>
    <property type="match status" value="1"/>
</dbReference>
<dbReference type="GO" id="GO:0003949">
    <property type="term" value="F:1-(5-phosphoribosyl)-5-[(5-phosphoribosylamino)methylideneamino]imidazole-4-carboxamide isomerase activity"/>
    <property type="evidence" value="ECO:0007669"/>
    <property type="project" value="UniProtKB-UniRule"/>
</dbReference>
<evidence type="ECO:0000256" key="1">
    <source>
        <dbReference type="ARBA" id="ARBA00000901"/>
    </source>
</evidence>
<proteinExistence type="inferred from homology"/>
<dbReference type="InterPro" id="IPR013785">
    <property type="entry name" value="Aldolase_TIM"/>
</dbReference>
<dbReference type="GO" id="GO:0000105">
    <property type="term" value="P:L-histidine biosynthetic process"/>
    <property type="evidence" value="ECO:0007669"/>
    <property type="project" value="UniProtKB-UniRule"/>
</dbReference>